<dbReference type="PANTHER" id="PTHR48434">
    <property type="entry name" value="(RAPE) HYPOTHETICAL PROTEIN"/>
    <property type="match status" value="1"/>
</dbReference>
<comment type="caution">
    <text evidence="1">The sequence shown here is derived from an EMBL/GenBank/DDBJ whole genome shotgun (WGS) entry which is preliminary data.</text>
</comment>
<name>A0A9J6A5U2_SOLCO</name>
<protein>
    <submittedName>
        <fullName evidence="1">Uncharacterized protein</fullName>
    </submittedName>
</protein>
<evidence type="ECO:0000313" key="1">
    <source>
        <dbReference type="EMBL" id="KAG5619572.1"/>
    </source>
</evidence>
<organism evidence="1 2">
    <name type="scientific">Solanum commersonii</name>
    <name type="common">Commerson's wild potato</name>
    <name type="synonym">Commerson's nightshade</name>
    <dbReference type="NCBI Taxonomy" id="4109"/>
    <lineage>
        <taxon>Eukaryota</taxon>
        <taxon>Viridiplantae</taxon>
        <taxon>Streptophyta</taxon>
        <taxon>Embryophyta</taxon>
        <taxon>Tracheophyta</taxon>
        <taxon>Spermatophyta</taxon>
        <taxon>Magnoliopsida</taxon>
        <taxon>eudicotyledons</taxon>
        <taxon>Gunneridae</taxon>
        <taxon>Pentapetalae</taxon>
        <taxon>asterids</taxon>
        <taxon>lamiids</taxon>
        <taxon>Solanales</taxon>
        <taxon>Solanaceae</taxon>
        <taxon>Solanoideae</taxon>
        <taxon>Solaneae</taxon>
        <taxon>Solanum</taxon>
    </lineage>
</organism>
<proteinExistence type="predicted"/>
<dbReference type="AlphaFoldDB" id="A0A9J6A5U2"/>
<sequence length="486" mass="57431">MNKDPKKKSLCIQELLDLIERRIQQYYPIPQKGIIQDNSVRHITKKIPIQEGDKDEMFNNYLKEVRRNLLLNITQYEKSYTSKRKPIFTRDSSFDDLKNEIKSLKQNQMICDQIEIVHNKGKNIDEDNTLAKPFNLDPRQGMLVGMIQIVTAHIWYLDPPIILGAPFINAIYLFTSINAKGLSATYEDRDISYTFITDPVSRDINDLINMKQKHVDSLQPELFIMNVFDTLKSTKVQEKNELISEQIIVDICADHPNYLIKIDAQSVKYMFNKDFKHDASKLIFARWQAQLAPFDFEIHYKKGRWTLLGWPRLEAGEIIEEEDDHPQDHQDHLDDVPGIYPLYAQLQEYLSQKQGDNFASIAKEEADDIKYYEKHFSGYNTSENVYNFSKMIIKQVISVDDWGKSTMKERQISLNKVSMNFTYWDYIHAFDKVFIYNNERHKHTWFIKVYAKIFAEPIPNWFLNLWSYRGPTIKSLPYPFLKLYKE</sequence>
<evidence type="ECO:0000313" key="2">
    <source>
        <dbReference type="Proteomes" id="UP000824120"/>
    </source>
</evidence>
<gene>
    <name evidence="1" type="ORF">H5410_004790</name>
</gene>
<reference evidence="1 2" key="1">
    <citation type="submission" date="2020-09" db="EMBL/GenBank/DDBJ databases">
        <title>De no assembly of potato wild relative species, Solanum commersonii.</title>
        <authorList>
            <person name="Cho K."/>
        </authorList>
    </citation>
    <scope>NUCLEOTIDE SEQUENCE [LARGE SCALE GENOMIC DNA]</scope>
    <source>
        <strain evidence="1">LZ3.2</strain>
        <tissue evidence="1">Leaf</tissue>
    </source>
</reference>
<dbReference type="EMBL" id="JACXVP010000002">
    <property type="protein sequence ID" value="KAG5619572.1"/>
    <property type="molecule type" value="Genomic_DNA"/>
</dbReference>
<dbReference type="PANTHER" id="PTHR48434:SF1">
    <property type="entry name" value="(RAPE) HYPOTHETICAL PROTEIN"/>
    <property type="match status" value="1"/>
</dbReference>
<dbReference type="Proteomes" id="UP000824120">
    <property type="component" value="Chromosome 2"/>
</dbReference>
<keyword evidence="2" id="KW-1185">Reference proteome</keyword>
<dbReference type="OrthoDB" id="1743486at2759"/>
<accession>A0A9J6A5U2</accession>